<evidence type="ECO:0000256" key="6">
    <source>
        <dbReference type="ARBA" id="ARBA00022989"/>
    </source>
</evidence>
<dbReference type="GO" id="GO:0005886">
    <property type="term" value="C:plasma membrane"/>
    <property type="evidence" value="ECO:0007669"/>
    <property type="project" value="TreeGrafter"/>
</dbReference>
<evidence type="ECO:0000313" key="10">
    <source>
        <dbReference type="EMBL" id="OGF74002.1"/>
    </source>
</evidence>
<dbReference type="Proteomes" id="UP000178406">
    <property type="component" value="Unassembled WGS sequence"/>
</dbReference>
<reference evidence="10 11" key="1">
    <citation type="journal article" date="2016" name="Nat. Commun.">
        <title>Thousands of microbial genomes shed light on interconnected biogeochemical processes in an aquifer system.</title>
        <authorList>
            <person name="Anantharaman K."/>
            <person name="Brown C.T."/>
            <person name="Hug L.A."/>
            <person name="Sharon I."/>
            <person name="Castelle C.J."/>
            <person name="Probst A.J."/>
            <person name="Thomas B.C."/>
            <person name="Singh A."/>
            <person name="Wilkins M.J."/>
            <person name="Karaoz U."/>
            <person name="Brodie E.L."/>
            <person name="Williams K.H."/>
            <person name="Hubbard S.S."/>
            <person name="Banfield J.F."/>
        </authorList>
    </citation>
    <scope>NUCLEOTIDE SEQUENCE [LARGE SCALE GENOMIC DNA]</scope>
</reference>
<comment type="caution">
    <text evidence="10">The sequence shown here is derived from an EMBL/GenBank/DDBJ whole genome shotgun (WGS) entry which is preliminary data.</text>
</comment>
<keyword evidence="2" id="KW-0328">Glycosyltransferase</keyword>
<sequence length="317" mass="35949">MKLSIIAPIYNEEANVAKLHRRILDVIQTHQYDAEIIFINDGSTDHSLSIMKELAPLTIVNLRRNFGQTAAMDAGFKESRGDYVITIDSDLQNDPADIPRLIAYCKEHNLDVVSGWRKTRHDPLLKRFFSRGAYVLRRIMINDGIHDSGCSLKVYRRAILERLDLYGEMHRFIPAVLKMKGYRIGELEVNHYPRTNGASKYGFARTFKGLLDMGSLWFWKKYAARPLHLFGGIGVFLFIVSALSGGRAAYEKIFLGQDLSDTFLTELSMFGFLIGIQFLVFGLLADILSKIYFSATKDVPYSIAEIIRNSAGPTDHQ</sequence>
<evidence type="ECO:0000256" key="1">
    <source>
        <dbReference type="ARBA" id="ARBA00022475"/>
    </source>
</evidence>
<gene>
    <name evidence="10" type="ORF">A3J56_02285</name>
</gene>
<accession>A0A1F5WE63</accession>
<evidence type="ECO:0000313" key="11">
    <source>
        <dbReference type="Proteomes" id="UP000178406"/>
    </source>
</evidence>
<keyword evidence="4 8" id="KW-0812">Transmembrane</keyword>
<dbReference type="EMBL" id="MFHQ01000031">
    <property type="protein sequence ID" value="OGF74002.1"/>
    <property type="molecule type" value="Genomic_DNA"/>
</dbReference>
<evidence type="ECO:0000256" key="8">
    <source>
        <dbReference type="SAM" id="Phobius"/>
    </source>
</evidence>
<feature type="transmembrane region" description="Helical" evidence="8">
    <location>
        <begin position="270"/>
        <end position="288"/>
    </location>
</feature>
<feature type="transmembrane region" description="Helical" evidence="8">
    <location>
        <begin position="227"/>
        <end position="250"/>
    </location>
</feature>
<dbReference type="InterPro" id="IPR001173">
    <property type="entry name" value="Glyco_trans_2-like"/>
</dbReference>
<dbReference type="InterPro" id="IPR050256">
    <property type="entry name" value="Glycosyltransferase_2"/>
</dbReference>
<dbReference type="AlphaFoldDB" id="A0A1F5WE63"/>
<dbReference type="InterPro" id="IPR029044">
    <property type="entry name" value="Nucleotide-diphossugar_trans"/>
</dbReference>
<organism evidence="10 11">
    <name type="scientific">Candidatus Giovannonibacteria bacterium RIFCSPHIGHO2_02_FULL_46_20</name>
    <dbReference type="NCBI Taxonomy" id="1798338"/>
    <lineage>
        <taxon>Bacteria</taxon>
        <taxon>Candidatus Giovannoniibacteriota</taxon>
    </lineage>
</organism>
<evidence type="ECO:0000259" key="9">
    <source>
        <dbReference type="Pfam" id="PF00535"/>
    </source>
</evidence>
<evidence type="ECO:0000256" key="4">
    <source>
        <dbReference type="ARBA" id="ARBA00022692"/>
    </source>
</evidence>
<dbReference type="SUPFAM" id="SSF53448">
    <property type="entry name" value="Nucleotide-diphospho-sugar transferases"/>
    <property type="match status" value="1"/>
</dbReference>
<keyword evidence="5" id="KW-0448">Lipopolysaccharide biosynthesis</keyword>
<dbReference type="PANTHER" id="PTHR48090">
    <property type="entry name" value="UNDECAPRENYL-PHOSPHATE 4-DEOXY-4-FORMAMIDO-L-ARABINOSE TRANSFERASE-RELATED"/>
    <property type="match status" value="1"/>
</dbReference>
<dbReference type="Gene3D" id="3.90.550.10">
    <property type="entry name" value="Spore Coat Polysaccharide Biosynthesis Protein SpsA, Chain A"/>
    <property type="match status" value="1"/>
</dbReference>
<dbReference type="CDD" id="cd04187">
    <property type="entry name" value="DPM1_like_bac"/>
    <property type="match status" value="1"/>
</dbReference>
<dbReference type="GO" id="GO:0099621">
    <property type="term" value="F:undecaprenyl-phosphate 4-deoxy-4-formamido-L-arabinose transferase activity"/>
    <property type="evidence" value="ECO:0007669"/>
    <property type="project" value="TreeGrafter"/>
</dbReference>
<evidence type="ECO:0000256" key="3">
    <source>
        <dbReference type="ARBA" id="ARBA00022679"/>
    </source>
</evidence>
<dbReference type="GO" id="GO:0009103">
    <property type="term" value="P:lipopolysaccharide biosynthetic process"/>
    <property type="evidence" value="ECO:0007669"/>
    <property type="project" value="UniProtKB-KW"/>
</dbReference>
<evidence type="ECO:0000256" key="7">
    <source>
        <dbReference type="ARBA" id="ARBA00023136"/>
    </source>
</evidence>
<feature type="domain" description="Glycosyltransferase 2-like" evidence="9">
    <location>
        <begin position="4"/>
        <end position="163"/>
    </location>
</feature>
<keyword evidence="6 8" id="KW-1133">Transmembrane helix</keyword>
<evidence type="ECO:0000256" key="2">
    <source>
        <dbReference type="ARBA" id="ARBA00022676"/>
    </source>
</evidence>
<evidence type="ECO:0000256" key="5">
    <source>
        <dbReference type="ARBA" id="ARBA00022985"/>
    </source>
</evidence>
<proteinExistence type="predicted"/>
<dbReference type="Pfam" id="PF00535">
    <property type="entry name" value="Glycos_transf_2"/>
    <property type="match status" value="1"/>
</dbReference>
<keyword evidence="3 10" id="KW-0808">Transferase</keyword>
<protein>
    <submittedName>
        <fullName evidence="10">Glycosyl transferase family 2</fullName>
    </submittedName>
</protein>
<name>A0A1F5WE63_9BACT</name>
<dbReference type="PANTHER" id="PTHR48090:SF3">
    <property type="entry name" value="UNDECAPRENYL-PHOSPHATE 4-DEOXY-4-FORMAMIDO-L-ARABINOSE TRANSFERASE"/>
    <property type="match status" value="1"/>
</dbReference>
<keyword evidence="7 8" id="KW-0472">Membrane</keyword>
<keyword evidence="1" id="KW-1003">Cell membrane</keyword>
<dbReference type="STRING" id="1798338.A3J56_02285"/>